<dbReference type="PANTHER" id="PTHR38831">
    <property type="entry name" value="TYPE II SECRETION SYSTEM PROTEIN K"/>
    <property type="match status" value="1"/>
</dbReference>
<dbReference type="Gene3D" id="1.10.40.60">
    <property type="entry name" value="EpsJ-like"/>
    <property type="match status" value="2"/>
</dbReference>
<accession>A0A369TFI9</accession>
<dbReference type="OrthoDB" id="7860673at2"/>
<dbReference type="Proteomes" id="UP000253977">
    <property type="component" value="Unassembled WGS sequence"/>
</dbReference>
<dbReference type="PANTHER" id="PTHR38831:SF1">
    <property type="entry name" value="TYPE II SECRETION SYSTEM PROTEIN K-RELATED"/>
    <property type="match status" value="1"/>
</dbReference>
<dbReference type="RefSeq" id="WP_114513055.1">
    <property type="nucleotide sequence ID" value="NZ_QPMK01000034.1"/>
</dbReference>
<dbReference type="AlphaFoldDB" id="A0A369TFI9"/>
<proteinExistence type="inferred from homology"/>
<evidence type="ECO:0000313" key="14">
    <source>
        <dbReference type="Proteomes" id="UP000253977"/>
    </source>
</evidence>
<evidence type="ECO:0000256" key="8">
    <source>
        <dbReference type="ARBA" id="ARBA00022989"/>
    </source>
</evidence>
<dbReference type="Gene3D" id="3.30.1300.30">
    <property type="entry name" value="GSPII I/J protein-like"/>
    <property type="match status" value="1"/>
</dbReference>
<keyword evidence="4 10" id="KW-1003">Cell membrane</keyword>
<dbReference type="SUPFAM" id="SSF47781">
    <property type="entry name" value="RuvA domain 2-like"/>
    <property type="match status" value="1"/>
</dbReference>
<dbReference type="InterPro" id="IPR038072">
    <property type="entry name" value="GspK_central_sf"/>
</dbReference>
<dbReference type="EMBL" id="QPMK01000034">
    <property type="protein sequence ID" value="RDD64028.1"/>
    <property type="molecule type" value="Genomic_DNA"/>
</dbReference>
<evidence type="ECO:0000313" key="13">
    <source>
        <dbReference type="EMBL" id="RDD64028.1"/>
    </source>
</evidence>
<evidence type="ECO:0000256" key="4">
    <source>
        <dbReference type="ARBA" id="ARBA00022475"/>
    </source>
</evidence>
<dbReference type="SUPFAM" id="SSF54523">
    <property type="entry name" value="Pili subunits"/>
    <property type="match status" value="1"/>
</dbReference>
<comment type="similarity">
    <text evidence="2 10">Belongs to the GSP K family.</text>
</comment>
<comment type="caution">
    <text evidence="13">The sequence shown here is derived from an EMBL/GenBank/DDBJ whole genome shotgun (WGS) entry which is preliminary data.</text>
</comment>
<dbReference type="InterPro" id="IPR010994">
    <property type="entry name" value="RuvA_2-like"/>
</dbReference>
<dbReference type="GO" id="GO:0005886">
    <property type="term" value="C:plasma membrane"/>
    <property type="evidence" value="ECO:0007669"/>
    <property type="project" value="UniProtKB-SubCell"/>
</dbReference>
<reference evidence="13 14" key="1">
    <citation type="submission" date="2018-07" db="EMBL/GenBank/DDBJ databases">
        <title>Thalassococcus profundi sp. nov., a marine bacterium isolated from deep seawater of Okinawa Trough.</title>
        <authorList>
            <person name="Yu M."/>
        </authorList>
    </citation>
    <scope>NUCLEOTIDE SEQUENCE [LARGE SCALE GENOMIC DNA]</scope>
    <source>
        <strain evidence="13 14">WRAS1</strain>
    </source>
</reference>
<evidence type="ECO:0000259" key="11">
    <source>
        <dbReference type="Pfam" id="PF03934"/>
    </source>
</evidence>
<dbReference type="InterPro" id="IPR005628">
    <property type="entry name" value="GspK"/>
</dbReference>
<dbReference type="NCBIfam" id="NF037980">
    <property type="entry name" value="T2SS_GspK"/>
    <property type="match status" value="1"/>
</dbReference>
<name>A0A369TFI9_9RHOB</name>
<keyword evidence="14" id="KW-1185">Reference proteome</keyword>
<evidence type="ECO:0000256" key="10">
    <source>
        <dbReference type="PIRNR" id="PIRNR002786"/>
    </source>
</evidence>
<keyword evidence="9 10" id="KW-0472">Membrane</keyword>
<gene>
    <name evidence="13" type="ORF">DU478_22345</name>
</gene>
<comment type="subcellular location">
    <subcellularLocation>
        <location evidence="1 10">Cell inner membrane</location>
    </subcellularLocation>
</comment>
<dbReference type="SUPFAM" id="SSF158544">
    <property type="entry name" value="GspK insert domain-like"/>
    <property type="match status" value="1"/>
</dbReference>
<keyword evidence="3 10" id="KW-0813">Transport</keyword>
<dbReference type="InterPro" id="IPR045584">
    <property type="entry name" value="Pilin-like"/>
</dbReference>
<keyword evidence="6" id="KW-0812">Transmembrane</keyword>
<dbReference type="PIRSF" id="PIRSF002786">
    <property type="entry name" value="XcpX"/>
    <property type="match status" value="1"/>
</dbReference>
<evidence type="ECO:0000256" key="2">
    <source>
        <dbReference type="ARBA" id="ARBA00007246"/>
    </source>
</evidence>
<dbReference type="Pfam" id="PF21687">
    <property type="entry name" value="T2SSK_1st"/>
    <property type="match status" value="1"/>
</dbReference>
<keyword evidence="8" id="KW-1133">Transmembrane helix</keyword>
<feature type="domain" description="T2SS protein K first SAM-like" evidence="12">
    <location>
        <begin position="102"/>
        <end position="194"/>
    </location>
</feature>
<dbReference type="Pfam" id="PF03934">
    <property type="entry name" value="T2SSK"/>
    <property type="match status" value="1"/>
</dbReference>
<keyword evidence="5 10" id="KW-0997">Cell inner membrane</keyword>
<organism evidence="13 14">
    <name type="scientific">Thalassococcus profundi</name>
    <dbReference type="NCBI Taxonomy" id="2282382"/>
    <lineage>
        <taxon>Bacteria</taxon>
        <taxon>Pseudomonadati</taxon>
        <taxon>Pseudomonadota</taxon>
        <taxon>Alphaproteobacteria</taxon>
        <taxon>Rhodobacterales</taxon>
        <taxon>Roseobacteraceae</taxon>
        <taxon>Thalassococcus</taxon>
    </lineage>
</organism>
<evidence type="ECO:0000256" key="3">
    <source>
        <dbReference type="ARBA" id="ARBA00022448"/>
    </source>
</evidence>
<evidence type="ECO:0000256" key="7">
    <source>
        <dbReference type="ARBA" id="ARBA00022927"/>
    </source>
</evidence>
<evidence type="ECO:0000256" key="6">
    <source>
        <dbReference type="ARBA" id="ARBA00022692"/>
    </source>
</evidence>
<dbReference type="InterPro" id="IPR049179">
    <property type="entry name" value="T2SSK_SAM-like_2nd"/>
</dbReference>
<keyword evidence="7" id="KW-0653">Protein transport</keyword>
<evidence type="ECO:0000256" key="1">
    <source>
        <dbReference type="ARBA" id="ARBA00004533"/>
    </source>
</evidence>
<dbReference type="InterPro" id="IPR049031">
    <property type="entry name" value="T2SSK_SAM-like_1st"/>
</dbReference>
<feature type="domain" description="T2SS protein K second SAM-like" evidence="11">
    <location>
        <begin position="199"/>
        <end position="248"/>
    </location>
</feature>
<evidence type="ECO:0000256" key="5">
    <source>
        <dbReference type="ARBA" id="ARBA00022519"/>
    </source>
</evidence>
<dbReference type="GO" id="GO:0009306">
    <property type="term" value="P:protein secretion"/>
    <property type="evidence" value="ECO:0007669"/>
    <property type="project" value="InterPro"/>
</dbReference>
<sequence length="305" mass="32864">MTPRSRGFVLVNALVLVAALAGIATFLLARAEGARARAHEAQGAAQARLYLDAFEALSIGILSSDRAGGGMDHPGEDWARADYDVPLDRGRVAGEIADMQALFNVNWLANPSDTLARDGFELLVTRLGLRPGLAEEIPAFLSRTGPADKTAYARADPPLRPVGGPVLFLDQLLDMRGLGPRDLDRLRPYLTALPGSQPLNVNTAPALVLQAMMPGIGPVVADRLLQSRRLEPFVSVDDFVMRLGGLGATAVLSEEDLPRFAVGSSWFRADIHATLDGHSRHRMTVFERPPLPAGIRVAYRLARVP</sequence>
<evidence type="ECO:0000256" key="9">
    <source>
        <dbReference type="ARBA" id="ARBA00023136"/>
    </source>
</evidence>
<evidence type="ECO:0000259" key="12">
    <source>
        <dbReference type="Pfam" id="PF21687"/>
    </source>
</evidence>
<protein>
    <recommendedName>
        <fullName evidence="10">Type II secretion system protein K</fullName>
    </recommendedName>
</protein>